<keyword evidence="10 11" id="KW-0472">Membrane</keyword>
<keyword evidence="6" id="KW-0547">Nucleotide-binding</keyword>
<comment type="caution">
    <text evidence="15">The sequence shown here is derived from an EMBL/GenBank/DDBJ whole genome shotgun (WGS) entry which is preliminary data.</text>
</comment>
<dbReference type="PROSITE" id="PS50929">
    <property type="entry name" value="ABC_TM1F"/>
    <property type="match status" value="1"/>
</dbReference>
<dbReference type="InterPro" id="IPR010132">
    <property type="entry name" value="ATPase_T1SS_HlyB"/>
</dbReference>
<dbReference type="SMART" id="SM00382">
    <property type="entry name" value="AAA"/>
    <property type="match status" value="1"/>
</dbReference>
<keyword evidence="7" id="KW-0378">Hydrolase</keyword>
<evidence type="ECO:0000313" key="16">
    <source>
        <dbReference type="Proteomes" id="UP000281474"/>
    </source>
</evidence>
<dbReference type="InterPro" id="IPR036640">
    <property type="entry name" value="ABC1_TM_sf"/>
</dbReference>
<evidence type="ECO:0000256" key="2">
    <source>
        <dbReference type="ARBA" id="ARBA00006025"/>
    </source>
</evidence>
<dbReference type="GO" id="GO:0030256">
    <property type="term" value="C:type I protein secretion system complex"/>
    <property type="evidence" value="ECO:0007669"/>
    <property type="project" value="InterPro"/>
</dbReference>
<gene>
    <name evidence="15" type="ORF">D5018_11965</name>
</gene>
<dbReference type="SUPFAM" id="SSF90123">
    <property type="entry name" value="ABC transporter transmembrane region"/>
    <property type="match status" value="1"/>
</dbReference>
<feature type="transmembrane region" description="Helical" evidence="11">
    <location>
        <begin position="291"/>
        <end position="311"/>
    </location>
</feature>
<dbReference type="Gene3D" id="3.40.50.300">
    <property type="entry name" value="P-loop containing nucleotide triphosphate hydrolases"/>
    <property type="match status" value="1"/>
</dbReference>
<feature type="transmembrane region" description="Helical" evidence="11">
    <location>
        <begin position="153"/>
        <end position="171"/>
    </location>
</feature>
<dbReference type="Gene3D" id="3.90.70.10">
    <property type="entry name" value="Cysteine proteinases"/>
    <property type="match status" value="1"/>
</dbReference>
<evidence type="ECO:0000256" key="1">
    <source>
        <dbReference type="ARBA" id="ARBA00004651"/>
    </source>
</evidence>
<dbReference type="EMBL" id="QZEI01000033">
    <property type="protein sequence ID" value="RLV59496.1"/>
    <property type="molecule type" value="Genomic_DNA"/>
</dbReference>
<dbReference type="InterPro" id="IPR027417">
    <property type="entry name" value="P-loop_NTPase"/>
</dbReference>
<dbReference type="InterPro" id="IPR005074">
    <property type="entry name" value="Peptidase_C39"/>
</dbReference>
<dbReference type="Pfam" id="PF00005">
    <property type="entry name" value="ABC_tran"/>
    <property type="match status" value="1"/>
</dbReference>
<dbReference type="GO" id="GO:0008233">
    <property type="term" value="F:peptidase activity"/>
    <property type="evidence" value="ECO:0007669"/>
    <property type="project" value="InterPro"/>
</dbReference>
<keyword evidence="8" id="KW-0067">ATP-binding</keyword>
<keyword evidence="3" id="KW-0813">Transport</keyword>
<organism evidence="15 16">
    <name type="scientific">Parashewanella curva</name>
    <dbReference type="NCBI Taxonomy" id="2338552"/>
    <lineage>
        <taxon>Bacteria</taxon>
        <taxon>Pseudomonadati</taxon>
        <taxon>Pseudomonadota</taxon>
        <taxon>Gammaproteobacteria</taxon>
        <taxon>Alteromonadales</taxon>
        <taxon>Shewanellaceae</taxon>
        <taxon>Parashewanella</taxon>
    </lineage>
</organism>
<evidence type="ECO:0000256" key="6">
    <source>
        <dbReference type="ARBA" id="ARBA00022741"/>
    </source>
</evidence>
<dbReference type="Proteomes" id="UP000281474">
    <property type="component" value="Unassembled WGS sequence"/>
</dbReference>
<dbReference type="GO" id="GO:0016887">
    <property type="term" value="F:ATP hydrolysis activity"/>
    <property type="evidence" value="ECO:0007669"/>
    <property type="project" value="InterPro"/>
</dbReference>
<feature type="domain" description="ABC transmembrane type-1" evidence="13">
    <location>
        <begin position="153"/>
        <end position="432"/>
    </location>
</feature>
<feature type="transmembrane region" description="Helical" evidence="11">
    <location>
        <begin position="191"/>
        <end position="211"/>
    </location>
</feature>
<keyword evidence="9 11" id="KW-1133">Transmembrane helix</keyword>
<dbReference type="NCBIfam" id="TIGR01846">
    <property type="entry name" value="type_I_sec_HlyB"/>
    <property type="match status" value="1"/>
</dbReference>
<sequence>MENSSVTDSGLMALTEAARYFDLSVDFKWLKHKTGNASYHDETLVLCKCAGLIGLEAKTIDISKLNSFEILQPCLIRRDSTYYVAQRREDDELSLYDSSTKQSVKLSMEELQREQSNRAILLSEKKEQQKVNKFDFSWFLPSLKKHKKLVKNVFLLSMFIQLIGLVTPFIFENVIDKVLVNRGLSSLEVLGIALLGLAVFAPLMSFMRSWLFANLSSKLNADLNSKLYKHLIGLPLNYFNHRQTGQITARVGEMEQIRQFLSGSALTMVLDLLFLGIFISVMFFYSSILTWIILGSLVLYFLFWLVIGSALRKRTEREYEESANNSAFLTECITGVETIKTHTLEKRFIHKWQESLSTRLKVGLKARKTSIVAEQGIGLINKLTSAIVLWWGVNLVMEAKLSPGELIAFNMLAGQVTQPIIRLAQIWQDFQQTLISLRRVGDILDETIEPSSTGVASTPALQGEVKFNKIRFKYDSDSPEVIKNLSLNVKAGEFLGITGRSGSGKSTLTKLLQRLYTPNSGEVWVDGMDIAIADPVELRRNMSIVLQDSFLFSGTVLDNIKQCLPEATNEQVINAAKLSGAHEFITHLPEQYNTQVGESGSLLSGGQKQRIALARALITDPQILILDEATSALDYESEAAIMSNMPEIKKGRTVISIAHRLSTIKGCDRIVVIDDGQAIEEGEHAELVEKSIHYKKLWELQTGF</sequence>
<evidence type="ECO:0000259" key="12">
    <source>
        <dbReference type="PROSITE" id="PS50893"/>
    </source>
</evidence>
<comment type="similarity">
    <text evidence="2">Belongs to the ABC transporter superfamily. Protein-1 exporter (TC 3.A.1.109) family.</text>
</comment>
<dbReference type="PROSITE" id="PS50893">
    <property type="entry name" value="ABC_TRANSPORTER_2"/>
    <property type="match status" value="1"/>
</dbReference>
<dbReference type="PROSITE" id="PS50990">
    <property type="entry name" value="PEPTIDASE_C39"/>
    <property type="match status" value="1"/>
</dbReference>
<feature type="domain" description="Peptidase C39" evidence="14">
    <location>
        <begin position="2"/>
        <end position="122"/>
    </location>
</feature>
<dbReference type="Pfam" id="PF03412">
    <property type="entry name" value="Peptidase_C39"/>
    <property type="match status" value="1"/>
</dbReference>
<dbReference type="FunFam" id="3.40.50.300:FF:000299">
    <property type="entry name" value="ABC transporter ATP-binding protein/permease"/>
    <property type="match status" value="1"/>
</dbReference>
<dbReference type="Gene3D" id="1.20.1560.10">
    <property type="entry name" value="ABC transporter type 1, transmembrane domain"/>
    <property type="match status" value="1"/>
</dbReference>
<dbReference type="OrthoDB" id="9782586at2"/>
<evidence type="ECO:0000256" key="5">
    <source>
        <dbReference type="ARBA" id="ARBA00022692"/>
    </source>
</evidence>
<evidence type="ECO:0000256" key="9">
    <source>
        <dbReference type="ARBA" id="ARBA00022989"/>
    </source>
</evidence>
<dbReference type="InterPro" id="IPR011527">
    <property type="entry name" value="ABC1_TM_dom"/>
</dbReference>
<evidence type="ECO:0000256" key="7">
    <source>
        <dbReference type="ARBA" id="ARBA00022801"/>
    </source>
</evidence>
<dbReference type="SUPFAM" id="SSF52540">
    <property type="entry name" value="P-loop containing nucleoside triphosphate hydrolases"/>
    <property type="match status" value="1"/>
</dbReference>
<evidence type="ECO:0000256" key="8">
    <source>
        <dbReference type="ARBA" id="ARBA00022840"/>
    </source>
</evidence>
<evidence type="ECO:0000256" key="4">
    <source>
        <dbReference type="ARBA" id="ARBA00022475"/>
    </source>
</evidence>
<dbReference type="GO" id="GO:0015421">
    <property type="term" value="F:ABC-type oligopeptide transporter activity"/>
    <property type="evidence" value="ECO:0007669"/>
    <property type="project" value="TreeGrafter"/>
</dbReference>
<accession>A0A3L8PVY5</accession>
<dbReference type="Pfam" id="PF00664">
    <property type="entry name" value="ABC_membrane"/>
    <property type="match status" value="1"/>
</dbReference>
<evidence type="ECO:0000256" key="11">
    <source>
        <dbReference type="SAM" id="Phobius"/>
    </source>
</evidence>
<dbReference type="InterPro" id="IPR039421">
    <property type="entry name" value="Type_1_exporter"/>
</dbReference>
<dbReference type="GO" id="GO:0030253">
    <property type="term" value="P:protein secretion by the type I secretion system"/>
    <property type="evidence" value="ECO:0007669"/>
    <property type="project" value="InterPro"/>
</dbReference>
<evidence type="ECO:0000256" key="3">
    <source>
        <dbReference type="ARBA" id="ARBA00022448"/>
    </source>
</evidence>
<dbReference type="GO" id="GO:0005524">
    <property type="term" value="F:ATP binding"/>
    <property type="evidence" value="ECO:0007669"/>
    <property type="project" value="UniProtKB-KW"/>
</dbReference>
<dbReference type="GO" id="GO:0006508">
    <property type="term" value="P:proteolysis"/>
    <property type="evidence" value="ECO:0007669"/>
    <property type="project" value="InterPro"/>
</dbReference>
<reference evidence="15 16" key="1">
    <citation type="submission" date="2018-09" db="EMBL/GenBank/DDBJ databases">
        <title>Phylogeny of the Shewanellaceae, and recommendation for two new genera, Pseudoshewanella and Parashewanella.</title>
        <authorList>
            <person name="Wang G."/>
        </authorList>
    </citation>
    <scope>NUCLEOTIDE SEQUENCE [LARGE SCALE GENOMIC DNA]</scope>
    <source>
        <strain evidence="15 16">C51</strain>
    </source>
</reference>
<protein>
    <submittedName>
        <fullName evidence="15">Type I secretion system permease/ATPase</fullName>
    </submittedName>
</protein>
<feature type="domain" description="ABC transporter" evidence="12">
    <location>
        <begin position="465"/>
        <end position="700"/>
    </location>
</feature>
<evidence type="ECO:0000259" key="13">
    <source>
        <dbReference type="PROSITE" id="PS50929"/>
    </source>
</evidence>
<evidence type="ECO:0000313" key="15">
    <source>
        <dbReference type="EMBL" id="RLV59496.1"/>
    </source>
</evidence>
<dbReference type="PROSITE" id="PS00211">
    <property type="entry name" value="ABC_TRANSPORTER_1"/>
    <property type="match status" value="1"/>
</dbReference>
<feature type="transmembrane region" description="Helical" evidence="11">
    <location>
        <begin position="260"/>
        <end position="285"/>
    </location>
</feature>
<dbReference type="AlphaFoldDB" id="A0A3L8PVY5"/>
<keyword evidence="4" id="KW-1003">Cell membrane</keyword>
<comment type="subcellular location">
    <subcellularLocation>
        <location evidence="1">Cell membrane</location>
        <topology evidence="1">Multi-pass membrane protein</topology>
    </subcellularLocation>
</comment>
<keyword evidence="16" id="KW-1185">Reference proteome</keyword>
<evidence type="ECO:0000256" key="10">
    <source>
        <dbReference type="ARBA" id="ARBA00023136"/>
    </source>
</evidence>
<dbReference type="GO" id="GO:0005886">
    <property type="term" value="C:plasma membrane"/>
    <property type="evidence" value="ECO:0007669"/>
    <property type="project" value="UniProtKB-SubCell"/>
</dbReference>
<dbReference type="InterPro" id="IPR003439">
    <property type="entry name" value="ABC_transporter-like_ATP-bd"/>
</dbReference>
<dbReference type="PANTHER" id="PTHR43394:SF1">
    <property type="entry name" value="ATP-BINDING CASSETTE SUB-FAMILY B MEMBER 10, MITOCHONDRIAL"/>
    <property type="match status" value="1"/>
</dbReference>
<dbReference type="InterPro" id="IPR003593">
    <property type="entry name" value="AAA+_ATPase"/>
</dbReference>
<evidence type="ECO:0000259" key="14">
    <source>
        <dbReference type="PROSITE" id="PS50990"/>
    </source>
</evidence>
<keyword evidence="5 11" id="KW-0812">Transmembrane</keyword>
<dbReference type="InterPro" id="IPR017871">
    <property type="entry name" value="ABC_transporter-like_CS"/>
</dbReference>
<dbReference type="PANTHER" id="PTHR43394">
    <property type="entry name" value="ATP-DEPENDENT PERMEASE MDL1, MITOCHONDRIAL"/>
    <property type="match status" value="1"/>
</dbReference>
<dbReference type="CDD" id="cd18588">
    <property type="entry name" value="ABC_6TM_CyaB_HlyB_like"/>
    <property type="match status" value="1"/>
</dbReference>
<proteinExistence type="inferred from homology"/>
<name>A0A3L8PVY5_9GAMM</name>